<keyword evidence="3" id="KW-0378">Hydrolase</keyword>
<dbReference type="Proteomes" id="UP000001887">
    <property type="component" value="Chromosome"/>
</dbReference>
<keyword evidence="4" id="KW-0106">Calcium</keyword>
<evidence type="ECO:0000313" key="8">
    <source>
        <dbReference type="EMBL" id="ADB15579.1"/>
    </source>
</evidence>
<dbReference type="KEGG" id="psl:Psta_0894"/>
<evidence type="ECO:0000256" key="3">
    <source>
        <dbReference type="ARBA" id="ARBA00022801"/>
    </source>
</evidence>
<dbReference type="PROSITE" id="PS00149">
    <property type="entry name" value="SULFATASE_2"/>
    <property type="match status" value="1"/>
</dbReference>
<dbReference type="EMBL" id="CP001848">
    <property type="protein sequence ID" value="ADB15579.1"/>
    <property type="molecule type" value="Genomic_DNA"/>
</dbReference>
<keyword evidence="5" id="KW-0175">Coiled coil</keyword>
<evidence type="ECO:0000313" key="9">
    <source>
        <dbReference type="Proteomes" id="UP000001887"/>
    </source>
</evidence>
<dbReference type="CDD" id="cd16143">
    <property type="entry name" value="ARS_like"/>
    <property type="match status" value="1"/>
</dbReference>
<keyword evidence="9" id="KW-1185">Reference proteome</keyword>
<dbReference type="InterPro" id="IPR024607">
    <property type="entry name" value="Sulfatase_CS"/>
</dbReference>
<dbReference type="Gene3D" id="3.40.720.10">
    <property type="entry name" value="Alkaline Phosphatase, subunit A"/>
    <property type="match status" value="1"/>
</dbReference>
<evidence type="ECO:0000256" key="2">
    <source>
        <dbReference type="ARBA" id="ARBA00022723"/>
    </source>
</evidence>
<dbReference type="PANTHER" id="PTHR42693:SF53">
    <property type="entry name" value="ENDO-4-O-SULFATASE"/>
    <property type="match status" value="1"/>
</dbReference>
<dbReference type="InterPro" id="IPR050738">
    <property type="entry name" value="Sulfatase"/>
</dbReference>
<evidence type="ECO:0000256" key="1">
    <source>
        <dbReference type="ARBA" id="ARBA00008779"/>
    </source>
</evidence>
<dbReference type="Pfam" id="PF00884">
    <property type="entry name" value="Sulfatase"/>
    <property type="match status" value="1"/>
</dbReference>
<evidence type="ECO:0000256" key="5">
    <source>
        <dbReference type="SAM" id="Coils"/>
    </source>
</evidence>
<protein>
    <submittedName>
        <fullName evidence="8">Sulfatase</fullName>
    </submittedName>
</protein>
<name>D2R783_PIRSD</name>
<dbReference type="Gene3D" id="3.30.1120.10">
    <property type="match status" value="1"/>
</dbReference>
<feature type="chain" id="PRO_5003034703" evidence="6">
    <location>
        <begin position="23"/>
        <end position="505"/>
    </location>
</feature>
<feature type="coiled-coil region" evidence="5">
    <location>
        <begin position="474"/>
        <end position="501"/>
    </location>
</feature>
<feature type="domain" description="Sulfatase N-terminal" evidence="7">
    <location>
        <begin position="35"/>
        <end position="389"/>
    </location>
</feature>
<dbReference type="PANTHER" id="PTHR42693">
    <property type="entry name" value="ARYLSULFATASE FAMILY MEMBER"/>
    <property type="match status" value="1"/>
</dbReference>
<proteinExistence type="inferred from homology"/>
<dbReference type="GO" id="GO:0046872">
    <property type="term" value="F:metal ion binding"/>
    <property type="evidence" value="ECO:0007669"/>
    <property type="project" value="UniProtKB-KW"/>
</dbReference>
<dbReference type="STRING" id="530564.Psta_0894"/>
<gene>
    <name evidence="8" type="ordered locus">Psta_0894</name>
</gene>
<dbReference type="InterPro" id="IPR000917">
    <property type="entry name" value="Sulfatase_N"/>
</dbReference>
<feature type="signal peptide" evidence="6">
    <location>
        <begin position="1"/>
        <end position="22"/>
    </location>
</feature>
<dbReference type="GO" id="GO:0004065">
    <property type="term" value="F:arylsulfatase activity"/>
    <property type="evidence" value="ECO:0007669"/>
    <property type="project" value="TreeGrafter"/>
</dbReference>
<evidence type="ECO:0000256" key="4">
    <source>
        <dbReference type="ARBA" id="ARBA00022837"/>
    </source>
</evidence>
<organism evidence="8 9">
    <name type="scientific">Pirellula staleyi (strain ATCC 27377 / DSM 6068 / ICPB 4128)</name>
    <name type="common">Pirella staleyi</name>
    <dbReference type="NCBI Taxonomy" id="530564"/>
    <lineage>
        <taxon>Bacteria</taxon>
        <taxon>Pseudomonadati</taxon>
        <taxon>Planctomycetota</taxon>
        <taxon>Planctomycetia</taxon>
        <taxon>Pirellulales</taxon>
        <taxon>Pirellulaceae</taxon>
        <taxon>Pirellula</taxon>
    </lineage>
</organism>
<evidence type="ECO:0000256" key="6">
    <source>
        <dbReference type="SAM" id="SignalP"/>
    </source>
</evidence>
<sequence length="505" mass="56175" precursor="true">MKTWLLTFGALWLMLFATNLRGAETESARAKPARPNIVILYADDMGWGDLGAQNPDSKIPTPNLDRLASQGLRLTDAHSSSGICTPSRYALLHGRYHWRKFHGIVNSFDQSVMDDERVTMAELLKTEGYKTACIGKWHLGWDWNAIKRPGAKGGAQGTGFAAEDFDWSKPIPGGPLSHGFDYYYGDDVPNFPPYAWFENDRIVVPPTVRVTTTEPTAEGNWEARPGPAVKDWDFWNVMPTLTDKAVAWINKQKADEPFFLYFPFTSPHAPIVPTKEFTGKSQAGGFGDFMTQTDATVGRVLEALDKQGLAENTLVIFTADNGPEHYAYERVRKFEHRSMGPLRGLKRDLWEGGHRVPMVIRWPKHVPAGKVSDGLMSQIDLLATIATIVDAEIPAGSADDSYNQLPLWTGTAPSARDTLVHNTNAGGYAIRHGHWVLIDAKSGGVSKVPAWFDEASGYTANKQPGELYNLQDDLAQKHNLYADHKEKVDDLKARLQTIREKGQVR</sequence>
<keyword evidence="6" id="KW-0732">Signal</keyword>
<dbReference type="InterPro" id="IPR017850">
    <property type="entry name" value="Alkaline_phosphatase_core_sf"/>
</dbReference>
<accession>D2R783</accession>
<comment type="similarity">
    <text evidence="1">Belongs to the sulfatase family.</text>
</comment>
<dbReference type="HOGENOM" id="CLU_006332_10_3_0"/>
<dbReference type="SUPFAM" id="SSF53649">
    <property type="entry name" value="Alkaline phosphatase-like"/>
    <property type="match status" value="1"/>
</dbReference>
<keyword evidence="2" id="KW-0479">Metal-binding</keyword>
<reference evidence="8 9" key="1">
    <citation type="journal article" date="2009" name="Stand. Genomic Sci.">
        <title>Complete genome sequence of Pirellula staleyi type strain (ATCC 27377).</title>
        <authorList>
            <person name="Clum A."/>
            <person name="Tindall B.J."/>
            <person name="Sikorski J."/>
            <person name="Ivanova N."/>
            <person name="Mavrommatis K."/>
            <person name="Lucas S."/>
            <person name="Glavina del Rio T."/>
            <person name="Nolan M."/>
            <person name="Chen F."/>
            <person name="Tice H."/>
            <person name="Pitluck S."/>
            <person name="Cheng J.F."/>
            <person name="Chertkov O."/>
            <person name="Brettin T."/>
            <person name="Han C."/>
            <person name="Detter J.C."/>
            <person name="Kuske C."/>
            <person name="Bruce D."/>
            <person name="Goodwin L."/>
            <person name="Ovchinikova G."/>
            <person name="Pati A."/>
            <person name="Mikhailova N."/>
            <person name="Chen A."/>
            <person name="Palaniappan K."/>
            <person name="Land M."/>
            <person name="Hauser L."/>
            <person name="Chang Y.J."/>
            <person name="Jeffries C.D."/>
            <person name="Chain P."/>
            <person name="Rohde M."/>
            <person name="Goker M."/>
            <person name="Bristow J."/>
            <person name="Eisen J.A."/>
            <person name="Markowitz V."/>
            <person name="Hugenholtz P."/>
            <person name="Kyrpides N.C."/>
            <person name="Klenk H.P."/>
            <person name="Lapidus A."/>
        </authorList>
    </citation>
    <scope>NUCLEOTIDE SEQUENCE [LARGE SCALE GENOMIC DNA]</scope>
    <source>
        <strain evidence="9">ATCC 27377 / DSM 6068 / ICPB 4128</strain>
    </source>
</reference>
<dbReference type="AlphaFoldDB" id="D2R783"/>
<dbReference type="eggNOG" id="COG3119">
    <property type="taxonomic scope" value="Bacteria"/>
</dbReference>
<evidence type="ECO:0000259" key="7">
    <source>
        <dbReference type="Pfam" id="PF00884"/>
    </source>
</evidence>